<dbReference type="EMBL" id="CP059851">
    <property type="protein sequence ID" value="QMW21534.1"/>
    <property type="molecule type" value="Genomic_DNA"/>
</dbReference>
<gene>
    <name evidence="2" type="ORF">H3309_08855</name>
</gene>
<dbReference type="SUPFAM" id="SSF143011">
    <property type="entry name" value="RelE-like"/>
    <property type="match status" value="1"/>
</dbReference>
<organism evidence="2 3">
    <name type="scientific">Sandaracinobacteroides saxicola</name>
    <dbReference type="NCBI Taxonomy" id="2759707"/>
    <lineage>
        <taxon>Bacteria</taxon>
        <taxon>Pseudomonadati</taxon>
        <taxon>Pseudomonadota</taxon>
        <taxon>Alphaproteobacteria</taxon>
        <taxon>Sphingomonadales</taxon>
        <taxon>Sphingosinicellaceae</taxon>
        <taxon>Sandaracinobacteroides</taxon>
    </lineage>
</organism>
<proteinExistence type="predicted"/>
<evidence type="ECO:0000313" key="2">
    <source>
        <dbReference type="EMBL" id="QMW21534.1"/>
    </source>
</evidence>
<dbReference type="KEGG" id="sand:H3309_08855"/>
<keyword evidence="3" id="KW-1185">Reference proteome</keyword>
<dbReference type="Pfam" id="PF05016">
    <property type="entry name" value="ParE_toxin"/>
    <property type="match status" value="1"/>
</dbReference>
<name>A0A7G5IDU2_9SPHN</name>
<evidence type="ECO:0000313" key="3">
    <source>
        <dbReference type="Proteomes" id="UP000515292"/>
    </source>
</evidence>
<sequence>MVLRIEIEREAARILSRIPANVGDLIEDKIEQLASDPASLRNNVTRLVGTRESRLRVGDWRIIFRIDGDTLRIIRIAARGSVYG</sequence>
<keyword evidence="1" id="KW-1277">Toxin-antitoxin system</keyword>
<accession>A0A7G5IDU2</accession>
<dbReference type="InterPro" id="IPR052747">
    <property type="entry name" value="TA_system_RelE_toxin"/>
</dbReference>
<dbReference type="Proteomes" id="UP000515292">
    <property type="component" value="Chromosome"/>
</dbReference>
<protein>
    <submittedName>
        <fullName evidence="2">Type II toxin-antitoxin system RelE/ParE family toxin</fullName>
    </submittedName>
</protein>
<dbReference type="PANTHER" id="PTHR38813">
    <property type="match status" value="1"/>
</dbReference>
<evidence type="ECO:0000256" key="1">
    <source>
        <dbReference type="ARBA" id="ARBA00022649"/>
    </source>
</evidence>
<dbReference type="AlphaFoldDB" id="A0A7G5IDU2"/>
<dbReference type="RefSeq" id="WP_182294383.1">
    <property type="nucleotide sequence ID" value="NZ_CP059851.1"/>
</dbReference>
<dbReference type="InterPro" id="IPR035093">
    <property type="entry name" value="RelE/ParE_toxin_dom_sf"/>
</dbReference>
<dbReference type="Gene3D" id="3.30.2310.20">
    <property type="entry name" value="RelE-like"/>
    <property type="match status" value="1"/>
</dbReference>
<dbReference type="PANTHER" id="PTHR38813:SF1">
    <property type="entry name" value="TOXIN RELE1-RELATED"/>
    <property type="match status" value="1"/>
</dbReference>
<reference evidence="2 3" key="1">
    <citation type="submission" date="2020-07" db="EMBL/GenBank/DDBJ databases">
        <title>Complete genome sequence for Sandaracinobacter sp. M6.</title>
        <authorList>
            <person name="Tang Y."/>
            <person name="Liu Q."/>
            <person name="Guo Z."/>
            <person name="Lei P."/>
            <person name="Huang B."/>
        </authorList>
    </citation>
    <scope>NUCLEOTIDE SEQUENCE [LARGE SCALE GENOMIC DNA]</scope>
    <source>
        <strain evidence="2 3">M6</strain>
    </source>
</reference>
<dbReference type="InterPro" id="IPR007712">
    <property type="entry name" value="RelE/ParE_toxin"/>
</dbReference>